<dbReference type="Proteomes" id="UP001204524">
    <property type="component" value="Unassembled WGS sequence"/>
</dbReference>
<keyword evidence="2" id="KW-1185">Reference proteome</keyword>
<evidence type="ECO:0000313" key="2">
    <source>
        <dbReference type="Proteomes" id="UP001204524"/>
    </source>
</evidence>
<evidence type="ECO:0000313" key="1">
    <source>
        <dbReference type="EMBL" id="MCP3420900.1"/>
    </source>
</evidence>
<protein>
    <submittedName>
        <fullName evidence="1">Uncharacterized protein</fullName>
    </submittedName>
</protein>
<dbReference type="EMBL" id="JANARS010000001">
    <property type="protein sequence ID" value="MCP3420900.1"/>
    <property type="molecule type" value="Genomic_DNA"/>
</dbReference>
<proteinExistence type="predicted"/>
<name>A0ABT1KT25_9ACTN</name>
<sequence>MASRLRDEMQRRGRLRRRVLLTDLLADLERGTHSVLEHGYLTRVVRPHRLPEPTSQQAPVVAADGRQYRDAEHADLDAVVELDSRLHDETEARDDDADRDLDDLARGRVAPRLRYRQVFSTPCRTALRMAAVFRDRGWEGTPVPCASPACEVRQWGDSS</sequence>
<gene>
    <name evidence="1" type="ORF">NCI01_03750</name>
</gene>
<organism evidence="1 2">
    <name type="scientific">Nocardioides pinisoli</name>
    <dbReference type="NCBI Taxonomy" id="2950279"/>
    <lineage>
        <taxon>Bacteria</taxon>
        <taxon>Bacillati</taxon>
        <taxon>Actinomycetota</taxon>
        <taxon>Actinomycetes</taxon>
        <taxon>Propionibacteriales</taxon>
        <taxon>Nocardioidaceae</taxon>
        <taxon>Nocardioides</taxon>
    </lineage>
</organism>
<accession>A0ABT1KT25</accession>
<comment type="caution">
    <text evidence="1">The sequence shown here is derived from an EMBL/GenBank/DDBJ whole genome shotgun (WGS) entry which is preliminary data.</text>
</comment>
<reference evidence="1 2" key="1">
    <citation type="submission" date="2022-06" db="EMBL/GenBank/DDBJ databases">
        <authorList>
            <person name="So Y."/>
        </authorList>
    </citation>
    <scope>NUCLEOTIDE SEQUENCE [LARGE SCALE GENOMIC DNA]</scope>
    <source>
        <strain evidence="1 2">STR3</strain>
    </source>
</reference>